<name>A0AC34QI10_9BILA</name>
<evidence type="ECO:0000313" key="1">
    <source>
        <dbReference type="Proteomes" id="UP000887576"/>
    </source>
</evidence>
<evidence type="ECO:0000313" key="2">
    <source>
        <dbReference type="WBParaSite" id="JU765_v2.g16435.t1"/>
    </source>
</evidence>
<dbReference type="Proteomes" id="UP000887576">
    <property type="component" value="Unplaced"/>
</dbReference>
<organism evidence="1 2">
    <name type="scientific">Panagrolaimus sp. JU765</name>
    <dbReference type="NCBI Taxonomy" id="591449"/>
    <lineage>
        <taxon>Eukaryota</taxon>
        <taxon>Metazoa</taxon>
        <taxon>Ecdysozoa</taxon>
        <taxon>Nematoda</taxon>
        <taxon>Chromadorea</taxon>
        <taxon>Rhabditida</taxon>
        <taxon>Tylenchina</taxon>
        <taxon>Panagrolaimomorpha</taxon>
        <taxon>Panagrolaimoidea</taxon>
        <taxon>Panagrolaimidae</taxon>
        <taxon>Panagrolaimus</taxon>
    </lineage>
</organism>
<proteinExistence type="predicted"/>
<accession>A0AC34QI10</accession>
<protein>
    <submittedName>
        <fullName evidence="2">Uncharacterized protein</fullName>
    </submittedName>
</protein>
<sequence length="181" mass="20761">MFVNFYSSSFGLPVISKGKPAANYTCWGRFHVQTAAVFCVVFSSFLQLLQLIINNVHNDVLTDTPPELATAFDVLEFIVAGFVIFAIYKKNEKLLLPALALNLFFVCSFLIFTILYFVKLFSAEHDAGHRVLKLLIFVYFCIYQIWFTSVILGLYNYLKARVNKIKLLRPHIITNPNFVDE</sequence>
<reference evidence="2" key="1">
    <citation type="submission" date="2022-11" db="UniProtKB">
        <authorList>
            <consortium name="WormBaseParasite"/>
        </authorList>
    </citation>
    <scope>IDENTIFICATION</scope>
</reference>
<dbReference type="WBParaSite" id="JU765_v2.g16435.t1">
    <property type="protein sequence ID" value="JU765_v2.g16435.t1"/>
    <property type="gene ID" value="JU765_v2.g16435"/>
</dbReference>